<evidence type="ECO:0000313" key="2">
    <source>
        <dbReference type="Proteomes" id="UP000515240"/>
    </source>
</evidence>
<evidence type="ECO:0008006" key="3">
    <source>
        <dbReference type="Google" id="ProtNLM"/>
    </source>
</evidence>
<sequence length="71" mass="7963">MAYKNPDHARTAKKTVRFRPEDWAMLEAMAQRLKTEPATLVYDMTMRRVDNELQALGLGDVANQHSAGAAC</sequence>
<evidence type="ECO:0000313" key="1">
    <source>
        <dbReference type="EMBL" id="QMV73610.1"/>
    </source>
</evidence>
<accession>A0A7G5EHY5</accession>
<dbReference type="Proteomes" id="UP000515240">
    <property type="component" value="Chromosome"/>
</dbReference>
<dbReference type="EMBL" id="CP058554">
    <property type="protein sequence ID" value="QMV73610.1"/>
    <property type="molecule type" value="Genomic_DNA"/>
</dbReference>
<organism evidence="1 2">
    <name type="scientific">Comamonas piscis</name>
    <dbReference type="NCBI Taxonomy" id="1562974"/>
    <lineage>
        <taxon>Bacteria</taxon>
        <taxon>Pseudomonadati</taxon>
        <taxon>Pseudomonadota</taxon>
        <taxon>Betaproteobacteria</taxon>
        <taxon>Burkholderiales</taxon>
        <taxon>Comamonadaceae</taxon>
        <taxon>Comamonas</taxon>
    </lineage>
</organism>
<gene>
    <name evidence="1" type="ORF">HS961_12660</name>
</gene>
<name>A0A7G5EHY5_9BURK</name>
<proteinExistence type="predicted"/>
<dbReference type="AlphaFoldDB" id="A0A7G5EHY5"/>
<keyword evidence="2" id="KW-1185">Reference proteome</keyword>
<reference evidence="1 2" key="1">
    <citation type="journal article" date="2020" name="G3 (Bethesda)">
        <title>CeMbio - The Caenorhabditis elegans Microbiome Resource.</title>
        <authorList>
            <person name="Dirksen P."/>
            <person name="Assie A."/>
            <person name="Zimmermann J."/>
            <person name="Zhang F."/>
            <person name="Tietje A.M."/>
            <person name="Marsh S.A."/>
            <person name="Felix M.A."/>
            <person name="Shapira M."/>
            <person name="Kaleta C."/>
            <person name="Schulenburg H."/>
            <person name="Samuel B."/>
        </authorList>
    </citation>
    <scope>NUCLEOTIDE SEQUENCE [LARGE SCALE GENOMIC DNA]</scope>
    <source>
        <strain evidence="1 2">BIGb0172</strain>
    </source>
</reference>
<protein>
    <recommendedName>
        <fullName evidence="3">Ribbon-helix-helix domain-containing protein</fullName>
    </recommendedName>
</protein>
<dbReference type="RefSeq" id="WP_182322464.1">
    <property type="nucleotide sequence ID" value="NZ_CP058554.1"/>
</dbReference>
<dbReference type="KEGG" id="cpis:HS961_12660"/>